<evidence type="ECO:0000313" key="1">
    <source>
        <dbReference type="EMBL" id="SFF38888.1"/>
    </source>
</evidence>
<protein>
    <submittedName>
        <fullName evidence="1">Uncharacterized protein</fullName>
    </submittedName>
</protein>
<accession>A0A1I2IB48</accession>
<name>A0A1I2IB48_9BACT</name>
<sequence length="46" mass="5389">MDTHEMSETTEIRHQDASFEVREAETDDLEVVEFERAPLTDINFGF</sequence>
<dbReference type="RefSeq" id="WP_170135743.1">
    <property type="nucleotide sequence ID" value="NZ_FOMX01000059.1"/>
</dbReference>
<organism evidence="1 2">
    <name type="scientific">Nannocystis exedens</name>
    <dbReference type="NCBI Taxonomy" id="54"/>
    <lineage>
        <taxon>Bacteria</taxon>
        <taxon>Pseudomonadati</taxon>
        <taxon>Myxococcota</taxon>
        <taxon>Polyangia</taxon>
        <taxon>Nannocystales</taxon>
        <taxon>Nannocystaceae</taxon>
        <taxon>Nannocystis</taxon>
    </lineage>
</organism>
<dbReference type="Proteomes" id="UP000199400">
    <property type="component" value="Unassembled WGS sequence"/>
</dbReference>
<evidence type="ECO:0000313" key="2">
    <source>
        <dbReference type="Proteomes" id="UP000199400"/>
    </source>
</evidence>
<dbReference type="AlphaFoldDB" id="A0A1I2IB48"/>
<reference evidence="2" key="1">
    <citation type="submission" date="2016-10" db="EMBL/GenBank/DDBJ databases">
        <authorList>
            <person name="Varghese N."/>
            <person name="Submissions S."/>
        </authorList>
    </citation>
    <scope>NUCLEOTIDE SEQUENCE [LARGE SCALE GENOMIC DNA]</scope>
    <source>
        <strain evidence="2">ATCC 25963</strain>
    </source>
</reference>
<dbReference type="EMBL" id="FOMX01000059">
    <property type="protein sequence ID" value="SFF38888.1"/>
    <property type="molecule type" value="Genomic_DNA"/>
</dbReference>
<dbReference type="STRING" id="54.SAMN02745121_08543"/>
<gene>
    <name evidence="1" type="ORF">SAMN02745121_08543</name>
</gene>
<proteinExistence type="predicted"/>
<keyword evidence="2" id="KW-1185">Reference proteome</keyword>